<dbReference type="Proteomes" id="UP001519295">
    <property type="component" value="Unassembled WGS sequence"/>
</dbReference>
<comment type="caution">
    <text evidence="2">The sequence shown here is derived from an EMBL/GenBank/DDBJ whole genome shotgun (WGS) entry which is preliminary data.</text>
</comment>
<evidence type="ECO:0000256" key="1">
    <source>
        <dbReference type="SAM" id="MobiDB-lite"/>
    </source>
</evidence>
<feature type="region of interest" description="Disordered" evidence="1">
    <location>
        <begin position="379"/>
        <end position="399"/>
    </location>
</feature>
<keyword evidence="3" id="KW-1185">Reference proteome</keyword>
<evidence type="ECO:0000313" key="3">
    <source>
        <dbReference type="Proteomes" id="UP001519295"/>
    </source>
</evidence>
<dbReference type="RefSeq" id="WP_210025495.1">
    <property type="nucleotide sequence ID" value="NZ_JAGINU010000001.1"/>
</dbReference>
<evidence type="ECO:0000313" key="2">
    <source>
        <dbReference type="EMBL" id="MBP2365611.1"/>
    </source>
</evidence>
<organism evidence="2 3">
    <name type="scientific">Pseudonocardia parietis</name>
    <dbReference type="NCBI Taxonomy" id="570936"/>
    <lineage>
        <taxon>Bacteria</taxon>
        <taxon>Bacillati</taxon>
        <taxon>Actinomycetota</taxon>
        <taxon>Actinomycetes</taxon>
        <taxon>Pseudonocardiales</taxon>
        <taxon>Pseudonocardiaceae</taxon>
        <taxon>Pseudonocardia</taxon>
    </lineage>
</organism>
<gene>
    <name evidence="2" type="ORF">JOF36_001307</name>
</gene>
<name>A0ABS4VNW7_9PSEU</name>
<dbReference type="EMBL" id="JAGINU010000001">
    <property type="protein sequence ID" value="MBP2365611.1"/>
    <property type="molecule type" value="Genomic_DNA"/>
</dbReference>
<proteinExistence type="predicted"/>
<sequence>MTTTPTGTFLDHVPGAGRAVPGVVAPVVTVLTDPADSPACLTAVMACHALHRGVVVCLPQPGTSSRPQLGAALLVALGKLLTARPVQRPSHRSWELAGCWLAAEPVTDLVVLRADRLPAACWGDLAVLASATNTRLWLVETGAAAADGRAALAATRGGRAPLVRPWRAGPATLAPAAAVTGQRDDHDDFPAVPDVEFPQFRATARRLLSAAAFTRVDAVYRGTFTQARTHAEGLRLSLLSNISRADLADAVLQQLTIDATSTDEVLTRVRAAQAGLLAEGLFLDVHPPSRRTRAAATGRLEPRLDPSTVSRLRGLCDPITAAAVVLTRATGLPASRLCWLRPGALTAHRGGLHVRLSSMLSYRIPARAAGLVRAALARPSSLPPSDTSGSPDTDAPAGASWLFARPDGAPLDDRALARLGHTGATHAGVVLPAASFRHTTVTDLHPLSRSGS</sequence>
<protein>
    <submittedName>
        <fullName evidence="2">Uncharacterized protein</fullName>
    </submittedName>
</protein>
<accession>A0ABS4VNW7</accession>
<reference evidence="2 3" key="1">
    <citation type="submission" date="2021-03" db="EMBL/GenBank/DDBJ databases">
        <title>Sequencing the genomes of 1000 actinobacteria strains.</title>
        <authorList>
            <person name="Klenk H.-P."/>
        </authorList>
    </citation>
    <scope>NUCLEOTIDE SEQUENCE [LARGE SCALE GENOMIC DNA]</scope>
    <source>
        <strain evidence="2 3">DSM 45256</strain>
    </source>
</reference>